<dbReference type="Pfam" id="PF00651">
    <property type="entry name" value="BTB"/>
    <property type="match status" value="1"/>
</dbReference>
<evidence type="ECO:0000313" key="3">
    <source>
        <dbReference type="EMBL" id="KAL3688595.1"/>
    </source>
</evidence>
<evidence type="ECO:0000259" key="2">
    <source>
        <dbReference type="PROSITE" id="PS50097"/>
    </source>
</evidence>
<dbReference type="SUPFAM" id="SSF54695">
    <property type="entry name" value="POZ domain"/>
    <property type="match status" value="1"/>
</dbReference>
<organism evidence="3 4">
    <name type="scientific">Riccia sorocarpa</name>
    <dbReference type="NCBI Taxonomy" id="122646"/>
    <lineage>
        <taxon>Eukaryota</taxon>
        <taxon>Viridiplantae</taxon>
        <taxon>Streptophyta</taxon>
        <taxon>Embryophyta</taxon>
        <taxon>Marchantiophyta</taxon>
        <taxon>Marchantiopsida</taxon>
        <taxon>Marchantiidae</taxon>
        <taxon>Marchantiales</taxon>
        <taxon>Ricciaceae</taxon>
        <taxon>Riccia</taxon>
    </lineage>
</organism>
<feature type="domain" description="BTB" evidence="2">
    <location>
        <begin position="53"/>
        <end position="121"/>
    </location>
</feature>
<dbReference type="Proteomes" id="UP001633002">
    <property type="component" value="Unassembled WGS sequence"/>
</dbReference>
<evidence type="ECO:0000256" key="1">
    <source>
        <dbReference type="ARBA" id="ARBA00004906"/>
    </source>
</evidence>
<dbReference type="EMBL" id="JBJQOH010000004">
    <property type="protein sequence ID" value="KAL3688595.1"/>
    <property type="molecule type" value="Genomic_DNA"/>
</dbReference>
<dbReference type="InterPro" id="IPR043136">
    <property type="entry name" value="B30.2/SPRY_sf"/>
</dbReference>
<comment type="pathway">
    <text evidence="1">Protein modification; protein ubiquitination.</text>
</comment>
<reference evidence="3 4" key="1">
    <citation type="submission" date="2024-09" db="EMBL/GenBank/DDBJ databases">
        <title>Chromosome-scale assembly of Riccia sorocarpa.</title>
        <authorList>
            <person name="Paukszto L."/>
        </authorList>
    </citation>
    <scope>NUCLEOTIDE SEQUENCE [LARGE SCALE GENOMIC DNA]</scope>
    <source>
        <strain evidence="3">LP-2024</strain>
        <tissue evidence="3">Aerial parts of the thallus</tissue>
    </source>
</reference>
<name>A0ABD3HEJ4_9MARC</name>
<comment type="caution">
    <text evidence="3">The sequence shown here is derived from an EMBL/GenBank/DDBJ whole genome shotgun (WGS) entry which is preliminary data.</text>
</comment>
<dbReference type="InterPro" id="IPR013320">
    <property type="entry name" value="ConA-like_dom_sf"/>
</dbReference>
<sequence>MRIFEALEKRLMRVGGCLPPYQAEYDIWVDFPKDESFHLVDDLLSMVNNREYSDMTFLCKDGCEVHASRMFLAGRSVMFKKMLLNGMSESTSTVIPLPLVASSTLIQVLRYLYAGRSFSSQLSLGQDARSVEREEPNFEGDRERNGLHVTYMLELNEMVNVVAAARFFLLDRLEDDMLKRLAVFLSERNHDAYTEDMLNSVAVGLSNMITLVTDDPTNRRVSVIEPPTLKAILLRLVQILVSHNLSGATISNLSKDAFIFCLKNIRERNPSTSRWNWSLEEYRKLTQVLIWCVRTGGSEDVECLPSTESVARFLRDGDQVELFKSSRPGPLSRPGYPSQVALKDFEILLPDIMKNNFSDLVAMVNLTCIHPDVLLTVVNPSGIIDAEKLTNVLRIQALRDFRWIYQWAIVPRRRQDGFTIPEEDRRYPGVFQIGFFRRLHGEDSSLDDTDLCLSQNPKGWALVISDDAGRATFHGSEGGLGPDWVLPTGKRFEVDKEIEVKLNRVDQTCCFSYDGSSISVVLRKLQGGLVYPAVSFQSRLLKVSMIFRGGFDQHVLFTEEGFKRGELYSDGF</sequence>
<keyword evidence="4" id="KW-1185">Reference proteome</keyword>
<gene>
    <name evidence="3" type="ORF">R1sor_014904</name>
</gene>
<dbReference type="InterPro" id="IPR011333">
    <property type="entry name" value="SKP1/BTB/POZ_sf"/>
</dbReference>
<dbReference type="InterPro" id="IPR000210">
    <property type="entry name" value="BTB/POZ_dom"/>
</dbReference>
<dbReference type="PANTHER" id="PTHR46306:SF1">
    <property type="entry name" value="BTB_POZ DOMAIN-CONTAINING PROTEIN 9"/>
    <property type="match status" value="1"/>
</dbReference>
<dbReference type="AlphaFoldDB" id="A0ABD3HEJ4"/>
<evidence type="ECO:0000313" key="4">
    <source>
        <dbReference type="Proteomes" id="UP001633002"/>
    </source>
</evidence>
<dbReference type="InterPro" id="IPR052407">
    <property type="entry name" value="BTB_POZ_domain_cont_9"/>
</dbReference>
<dbReference type="PANTHER" id="PTHR46306">
    <property type="entry name" value="BTB/POZ DOMAIN-CONTAINING PROTEIN 9"/>
    <property type="match status" value="1"/>
</dbReference>
<dbReference type="PROSITE" id="PS50097">
    <property type="entry name" value="BTB"/>
    <property type="match status" value="1"/>
</dbReference>
<dbReference type="Gene3D" id="3.30.710.10">
    <property type="entry name" value="Potassium Channel Kv1.1, Chain A"/>
    <property type="match status" value="1"/>
</dbReference>
<dbReference type="Gene3D" id="2.60.120.920">
    <property type="match status" value="1"/>
</dbReference>
<accession>A0ABD3HEJ4</accession>
<protein>
    <recommendedName>
        <fullName evidence="2">BTB domain-containing protein</fullName>
    </recommendedName>
</protein>
<proteinExistence type="predicted"/>
<dbReference type="SUPFAM" id="SSF49899">
    <property type="entry name" value="Concanavalin A-like lectins/glucanases"/>
    <property type="match status" value="1"/>
</dbReference>
<dbReference type="SMART" id="SM00225">
    <property type="entry name" value="BTB"/>
    <property type="match status" value="1"/>
</dbReference>